<dbReference type="AlphaFoldDB" id="A0A8J4XCD8"/>
<evidence type="ECO:0000313" key="2">
    <source>
        <dbReference type="EMBL" id="KAF5894900.1"/>
    </source>
</evidence>
<dbReference type="Proteomes" id="UP000727407">
    <property type="component" value="Unassembled WGS sequence"/>
</dbReference>
<feature type="region of interest" description="Disordered" evidence="1">
    <location>
        <begin position="34"/>
        <end position="95"/>
    </location>
</feature>
<accession>A0A8J4XCD8</accession>
<sequence>MSRSGVRTSARPPELIRKRQNLINTLNNSEVLVTGATPTGTPLSAPHHQHCPRTGASQRCVRLRGVHQQEQENTHSTGRHKHTRHDSAVSNEQAGTGHTHCSLMFEELRSVALVLVPQTA</sequence>
<evidence type="ECO:0000313" key="3">
    <source>
        <dbReference type="Proteomes" id="UP000727407"/>
    </source>
</evidence>
<protein>
    <submittedName>
        <fullName evidence="2">Uncharacterized protein</fullName>
    </submittedName>
</protein>
<dbReference type="EMBL" id="QNUK01000351">
    <property type="protein sequence ID" value="KAF5894900.1"/>
    <property type="molecule type" value="Genomic_DNA"/>
</dbReference>
<proteinExistence type="predicted"/>
<reference evidence="2" key="1">
    <citation type="submission" date="2020-07" db="EMBL/GenBank/DDBJ databases">
        <title>Clarias magur genome sequencing, assembly and annotation.</title>
        <authorList>
            <person name="Kushwaha B."/>
            <person name="Kumar R."/>
            <person name="Das P."/>
            <person name="Joshi C.G."/>
            <person name="Kumar D."/>
            <person name="Nagpure N.S."/>
            <person name="Pandey M."/>
            <person name="Agarwal S."/>
            <person name="Srivastava S."/>
            <person name="Singh M."/>
            <person name="Sahoo L."/>
            <person name="Jayasankar P."/>
            <person name="Meher P.K."/>
            <person name="Koringa P.G."/>
            <person name="Iquebal M.A."/>
            <person name="Das S.P."/>
            <person name="Bit A."/>
            <person name="Patnaik S."/>
            <person name="Patel N."/>
            <person name="Shah T.M."/>
            <person name="Hinsu A."/>
            <person name="Jena J.K."/>
        </authorList>
    </citation>
    <scope>NUCLEOTIDE SEQUENCE</scope>
    <source>
        <strain evidence="2">CIFAMagur01</strain>
        <tissue evidence="2">Testis</tissue>
    </source>
</reference>
<keyword evidence="3" id="KW-1185">Reference proteome</keyword>
<organism evidence="2 3">
    <name type="scientific">Clarias magur</name>
    <name type="common">Asian catfish</name>
    <name type="synonym">Macropteronotus magur</name>
    <dbReference type="NCBI Taxonomy" id="1594786"/>
    <lineage>
        <taxon>Eukaryota</taxon>
        <taxon>Metazoa</taxon>
        <taxon>Chordata</taxon>
        <taxon>Craniata</taxon>
        <taxon>Vertebrata</taxon>
        <taxon>Euteleostomi</taxon>
        <taxon>Actinopterygii</taxon>
        <taxon>Neopterygii</taxon>
        <taxon>Teleostei</taxon>
        <taxon>Ostariophysi</taxon>
        <taxon>Siluriformes</taxon>
        <taxon>Clariidae</taxon>
        <taxon>Clarias</taxon>
    </lineage>
</organism>
<gene>
    <name evidence="2" type="ORF">DAT39_015407</name>
</gene>
<comment type="caution">
    <text evidence="2">The sequence shown here is derived from an EMBL/GenBank/DDBJ whole genome shotgun (WGS) entry which is preliminary data.</text>
</comment>
<name>A0A8J4XCD8_CLAMG</name>
<evidence type="ECO:0000256" key="1">
    <source>
        <dbReference type="SAM" id="MobiDB-lite"/>
    </source>
</evidence>